<name>A0A511DWJ1_LENKE</name>
<dbReference type="EMBL" id="BJVK01000038">
    <property type="protein sequence ID" value="GEL29202.1"/>
    <property type="molecule type" value="Genomic_DNA"/>
</dbReference>
<dbReference type="AlphaFoldDB" id="A0A511DWJ1"/>
<reference evidence="1" key="1">
    <citation type="submission" date="2019-07" db="EMBL/GenBank/DDBJ databases">
        <title>Whole genome shotgun sequence of Lactobacillus kefiri NBRC 15888.</title>
        <authorList>
            <person name="Hosoyama A."/>
            <person name="Uohara A."/>
            <person name="Ohji S."/>
            <person name="Ichikawa N."/>
        </authorList>
    </citation>
    <scope>NUCLEOTIDE SEQUENCE [LARGE SCALE GENOMIC DNA]</scope>
    <source>
        <strain evidence="1">NBRC 15888</strain>
    </source>
</reference>
<dbReference type="RefSeq" id="WP_054769643.1">
    <property type="nucleotide sequence ID" value="NZ_BJVK01000038.1"/>
</dbReference>
<accession>A0A511DWJ1</accession>
<evidence type="ECO:0000313" key="2">
    <source>
        <dbReference type="Proteomes" id="UP000321893"/>
    </source>
</evidence>
<organism evidence="1 2">
    <name type="scientific">Lentilactobacillus kefiri</name>
    <name type="common">Lactobacillus kefiri</name>
    <dbReference type="NCBI Taxonomy" id="33962"/>
    <lineage>
        <taxon>Bacteria</taxon>
        <taxon>Bacillati</taxon>
        <taxon>Bacillota</taxon>
        <taxon>Bacilli</taxon>
        <taxon>Lactobacillales</taxon>
        <taxon>Lactobacillaceae</taxon>
        <taxon>Lentilactobacillus</taxon>
    </lineage>
</organism>
<dbReference type="InterPro" id="IPR009956">
    <property type="entry name" value="Post-segregation_anti-tox_CcdA"/>
</dbReference>
<dbReference type="GeneID" id="71567439"/>
<sequence length="133" mass="14671">MKKCKNIVRYPAVFDPDRQNGNVKVTFPDVKAIAVVGEDVDCAAKTASTELGKVLIKQGILPHITPVSDIELIDDQYVVEISVDLDEAKRQIKNLTVRKNTTIPADLDRKAREAGINFSAVLTEALRKKLGEL</sequence>
<dbReference type="STRING" id="1423764.FC95_GL001628"/>
<protein>
    <submittedName>
        <fullName evidence="1">HicB family protein</fullName>
    </submittedName>
</protein>
<dbReference type="Pfam" id="PF07362">
    <property type="entry name" value="CcdA"/>
    <property type="match status" value="1"/>
</dbReference>
<dbReference type="OrthoDB" id="5419659at2"/>
<dbReference type="Gene3D" id="3.30.160.250">
    <property type="match status" value="1"/>
</dbReference>
<comment type="caution">
    <text evidence="1">The sequence shown here is derived from an EMBL/GenBank/DDBJ whole genome shotgun (WGS) entry which is preliminary data.</text>
</comment>
<keyword evidence="2" id="KW-1185">Reference proteome</keyword>
<proteinExistence type="predicted"/>
<gene>
    <name evidence="1" type="ORF">LKE01_20220</name>
</gene>
<evidence type="ECO:0000313" key="1">
    <source>
        <dbReference type="EMBL" id="GEL29202.1"/>
    </source>
</evidence>
<dbReference type="Proteomes" id="UP000321893">
    <property type="component" value="Unassembled WGS sequence"/>
</dbReference>